<accession>A0A7Y9FL39</accession>
<evidence type="ECO:0000256" key="1">
    <source>
        <dbReference type="SAM" id="Coils"/>
    </source>
</evidence>
<evidence type="ECO:0000259" key="5">
    <source>
        <dbReference type="Pfam" id="PF13817"/>
    </source>
</evidence>
<dbReference type="Pfam" id="PF03050">
    <property type="entry name" value="DDE_Tnp_IS66"/>
    <property type="match status" value="1"/>
</dbReference>
<dbReference type="InterPro" id="IPR024463">
    <property type="entry name" value="Transposase_TnpC_homeodom"/>
</dbReference>
<dbReference type="EMBL" id="JACCBY010000001">
    <property type="protein sequence ID" value="NYD89113.1"/>
    <property type="molecule type" value="Genomic_DNA"/>
</dbReference>
<evidence type="ECO:0000259" key="4">
    <source>
        <dbReference type="Pfam" id="PF13007"/>
    </source>
</evidence>
<dbReference type="Pfam" id="PF13007">
    <property type="entry name" value="LZ_Tnp_IS66"/>
    <property type="match status" value="1"/>
</dbReference>
<sequence length="548" mass="60775">MVAVVSPLPDDVEALKALLAAALERADEAEARAANAVARESAIEAVIAHLKLQIARLRREQYGASAERSRRLLEQMELQLEDLEADAAQDDLAADIAAANTTSVAPFERRRPVRKPFPEHLPRERVVIPAPCSCPACGGLRLSKLGEDVTETLEVIPRSWKVIQTVREKVSCRDCQTISQPPAPFHVVPRGWAGPSFLAMLLFEKYGQHQPLNRQAERFAREGVPLSVSTLADQVGAAAFALTPLYKRIEAHVLAAERLHGDDTTVPVMAKGKTDVARLWVYVRDDVPFAGTDPPAALFHYSRDRRGEHPQAHLASWSGIFQADAYGGYGALYRDARSAGSVLEAGCFAHARRKFFELADVEGTARRKSRGERTGTVYPIALEAVKRLDALFDIERAINGKPAANRLVVRQELSAPLMAERHTWLTDQRARLSRNHDLAKACLYMLRRWNAFTRFLDDGRVCLSNNAAERALRCVPLGRKAWLFCGSDRGGQRAAILYTLIQTARLNNVDPQAWLADVLARIAEHPATRLDELLPWSWVPRIQVAKAA</sequence>
<dbReference type="InterPro" id="IPR004291">
    <property type="entry name" value="Transposase_IS66_central"/>
</dbReference>
<evidence type="ECO:0000259" key="3">
    <source>
        <dbReference type="Pfam" id="PF13005"/>
    </source>
</evidence>
<dbReference type="InterPro" id="IPR052344">
    <property type="entry name" value="Transposase-related"/>
</dbReference>
<evidence type="ECO:0000313" key="7">
    <source>
        <dbReference type="Proteomes" id="UP000517753"/>
    </source>
</evidence>
<feature type="domain" description="Transposase IS66 C-terminal" evidence="5">
    <location>
        <begin position="499"/>
        <end position="536"/>
    </location>
</feature>
<protein>
    <submittedName>
        <fullName evidence="6">Transposase</fullName>
    </submittedName>
</protein>
<dbReference type="PANTHER" id="PTHR33678:SF1">
    <property type="entry name" value="BLL1576 PROTEIN"/>
    <property type="match status" value="1"/>
</dbReference>
<dbReference type="PANTHER" id="PTHR33678">
    <property type="entry name" value="BLL1576 PROTEIN"/>
    <property type="match status" value="1"/>
</dbReference>
<feature type="domain" description="Transposase TnpC homeodomain" evidence="4">
    <location>
        <begin position="49"/>
        <end position="126"/>
    </location>
</feature>
<feature type="domain" description="Transposase IS66 zinc-finger binding" evidence="3">
    <location>
        <begin position="131"/>
        <end position="175"/>
    </location>
</feature>
<dbReference type="InterPro" id="IPR039552">
    <property type="entry name" value="IS66_C"/>
</dbReference>
<dbReference type="Pfam" id="PF13817">
    <property type="entry name" value="DDE_Tnp_IS66_C"/>
    <property type="match status" value="1"/>
</dbReference>
<dbReference type="AlphaFoldDB" id="A0A7Y9FL39"/>
<keyword evidence="7" id="KW-1185">Reference proteome</keyword>
<organism evidence="6 7">
    <name type="scientific">Sphingomonas melonis</name>
    <dbReference type="NCBI Taxonomy" id="152682"/>
    <lineage>
        <taxon>Bacteria</taxon>
        <taxon>Pseudomonadati</taxon>
        <taxon>Pseudomonadota</taxon>
        <taxon>Alphaproteobacteria</taxon>
        <taxon>Sphingomonadales</taxon>
        <taxon>Sphingomonadaceae</taxon>
        <taxon>Sphingomonas</taxon>
    </lineage>
</organism>
<name>A0A7Y9FL39_9SPHN</name>
<proteinExistence type="predicted"/>
<reference evidence="6 7" key="1">
    <citation type="submission" date="2020-08" db="EMBL/GenBank/DDBJ databases">
        <title>The Agave Microbiome: Exploring the role of microbial communities in plant adaptations to desert environments.</title>
        <authorList>
            <person name="Partida-Martinez L.P."/>
        </authorList>
    </citation>
    <scope>NUCLEOTIDE SEQUENCE [LARGE SCALE GENOMIC DNA]</scope>
    <source>
        <strain evidence="6 7">AS2.3</strain>
    </source>
</reference>
<feature type="coiled-coil region" evidence="1">
    <location>
        <begin position="12"/>
        <end position="93"/>
    </location>
</feature>
<dbReference type="Pfam" id="PF13005">
    <property type="entry name" value="zf-IS66"/>
    <property type="match status" value="1"/>
</dbReference>
<feature type="domain" description="Transposase IS66 central" evidence="2">
    <location>
        <begin position="190"/>
        <end position="492"/>
    </location>
</feature>
<keyword evidence="1" id="KW-0175">Coiled coil</keyword>
<dbReference type="RefSeq" id="WP_179507618.1">
    <property type="nucleotide sequence ID" value="NZ_JACCBY010000001.1"/>
</dbReference>
<dbReference type="Proteomes" id="UP000517753">
    <property type="component" value="Unassembled WGS sequence"/>
</dbReference>
<evidence type="ECO:0000259" key="2">
    <source>
        <dbReference type="Pfam" id="PF03050"/>
    </source>
</evidence>
<comment type="caution">
    <text evidence="6">The sequence shown here is derived from an EMBL/GenBank/DDBJ whole genome shotgun (WGS) entry which is preliminary data.</text>
</comment>
<dbReference type="InterPro" id="IPR024474">
    <property type="entry name" value="Znf_dom_IS66"/>
</dbReference>
<dbReference type="NCBIfam" id="NF033517">
    <property type="entry name" value="transpos_IS66"/>
    <property type="match status" value="1"/>
</dbReference>
<gene>
    <name evidence="6" type="ORF">HD841_000882</name>
</gene>
<evidence type="ECO:0000313" key="6">
    <source>
        <dbReference type="EMBL" id="NYD89113.1"/>
    </source>
</evidence>